<proteinExistence type="predicted"/>
<evidence type="ECO:0000313" key="1">
    <source>
        <dbReference type="EMBL" id="CAL43984.1"/>
    </source>
</evidence>
<keyword evidence="2" id="KW-1185">Reference proteome</keyword>
<dbReference type="RefSeq" id="WP_011964022.1">
    <property type="nucleotide sequence ID" value="NC_009613.3"/>
</dbReference>
<protein>
    <submittedName>
        <fullName evidence="1">Uncharacterized protein</fullName>
    </submittedName>
</protein>
<dbReference type="Proteomes" id="UP000006394">
    <property type="component" value="Chromosome"/>
</dbReference>
<reference evidence="1 2" key="1">
    <citation type="journal article" date="2007" name="Nat. Biotechnol.">
        <title>Complete genome sequence of the fish pathogen Flavobacterium psychrophilum.</title>
        <authorList>
            <person name="Duchaud E."/>
            <person name="Boussaha M."/>
            <person name="Loux V."/>
            <person name="Bernardet J.F."/>
            <person name="Michel C."/>
            <person name="Kerouault B."/>
            <person name="Mondot S."/>
            <person name="Nicolas P."/>
            <person name="Bossy R."/>
            <person name="Caron C."/>
            <person name="Bessieres P."/>
            <person name="Gibrat J.F."/>
            <person name="Claverol S."/>
            <person name="Dumetz F."/>
            <person name="Le Henaff M."/>
            <person name="Benmansour A."/>
        </authorList>
    </citation>
    <scope>NUCLEOTIDE SEQUENCE [LARGE SCALE GENOMIC DNA]</scope>
    <source>
        <strain evidence="2">ATCC 49511 / DSM 21280 / CIP 103535 / JIP02/86</strain>
    </source>
</reference>
<sequence>MLEIFRTGIEKGDLKKDQTYYINRDLRNELIGHPIRKDVSRAETIQKKCDSCGKILKPKNKLALLSSTFFSYQESEDEIEYLLYHRDNDFRFESKTFKIIDIQERHRLFLETYLDIILEKFKIILNDYLSEISKLEKVIEKGNFETVLKLVELYLEAIFKYSPIYNKESLIKIHARANEHRRYKNFIDTFNIDLRKNLSEKKNSVNKILDRKVIDKSPFQNSSLPKFKIAINTTNTKGFNVKPHKDDYHYEIGKITEKRNFIKFGNLLKDKCKDNKLVQNELIHMQKNIQDDIEYYTALRLISTELNTD</sequence>
<name>A6H0W0_FLAPJ</name>
<organism evidence="1 2">
    <name type="scientific">Flavobacterium psychrophilum (strain ATCC 49511 / DSM 21280 / CIP 103535 / JIP02/86)</name>
    <dbReference type="NCBI Taxonomy" id="402612"/>
    <lineage>
        <taxon>Bacteria</taxon>
        <taxon>Pseudomonadati</taxon>
        <taxon>Bacteroidota</taxon>
        <taxon>Flavobacteriia</taxon>
        <taxon>Flavobacteriales</taxon>
        <taxon>Flavobacteriaceae</taxon>
        <taxon>Flavobacterium</taxon>
    </lineage>
</organism>
<dbReference type="PATRIC" id="fig|402612.5.peg.1943"/>
<accession>A6H0W0</accession>
<gene>
    <name evidence="1" type="ordered locus">FP1918</name>
</gene>
<dbReference type="GeneID" id="66551899"/>
<dbReference type="HOGENOM" id="CLU_899411_0_0_10"/>
<dbReference type="EnsemblBacteria" id="CAL43984">
    <property type="protein sequence ID" value="CAL43984"/>
    <property type="gene ID" value="FP1918"/>
</dbReference>
<dbReference type="OrthoDB" id="1350548at2"/>
<dbReference type="KEGG" id="fps:FP1918"/>
<dbReference type="EMBL" id="AM398681">
    <property type="protein sequence ID" value="CAL43984.1"/>
    <property type="molecule type" value="Genomic_DNA"/>
</dbReference>
<dbReference type="AlphaFoldDB" id="A6H0W0"/>
<dbReference type="eggNOG" id="ENOG5033NJS">
    <property type="taxonomic scope" value="Bacteria"/>
</dbReference>
<dbReference type="STRING" id="402612.FP1918"/>
<evidence type="ECO:0000313" key="2">
    <source>
        <dbReference type="Proteomes" id="UP000006394"/>
    </source>
</evidence>